<proteinExistence type="inferred from homology"/>
<dbReference type="PANTHER" id="PTHR12486">
    <property type="entry name" value="APRATAXIN-RELATED"/>
    <property type="match status" value="1"/>
</dbReference>
<evidence type="ECO:0000313" key="8">
    <source>
        <dbReference type="Proteomes" id="UP000465112"/>
    </source>
</evidence>
<keyword evidence="8" id="KW-1185">Reference proteome</keyword>
<evidence type="ECO:0000313" key="7">
    <source>
        <dbReference type="EMBL" id="KAF1376600.1"/>
    </source>
</evidence>
<dbReference type="Gene3D" id="3.30.428.10">
    <property type="entry name" value="HIT-like"/>
    <property type="match status" value="1"/>
</dbReference>
<dbReference type="PRINTS" id="PR00332">
    <property type="entry name" value="HISTRIAD"/>
</dbReference>
<dbReference type="InterPro" id="IPR011146">
    <property type="entry name" value="HIT-like"/>
</dbReference>
<evidence type="ECO:0000259" key="6">
    <source>
        <dbReference type="PROSITE" id="PS51084"/>
    </source>
</evidence>
<comment type="caution">
    <text evidence="7">The sequence shown here is derived from an EMBL/GenBank/DDBJ whole genome shotgun (WGS) entry which is preliminary data.</text>
</comment>
<protein>
    <recommendedName>
        <fullName evidence="6">HIT domain-containing protein</fullName>
    </recommendedName>
</protein>
<dbReference type="EMBL" id="VHII01000018">
    <property type="protein sequence ID" value="KAF1376600.1"/>
    <property type="molecule type" value="Genomic_DNA"/>
</dbReference>
<evidence type="ECO:0000256" key="2">
    <source>
        <dbReference type="ARBA" id="ARBA00025764"/>
    </source>
</evidence>
<dbReference type="PROSITE" id="PS51084">
    <property type="entry name" value="HIT_2"/>
    <property type="match status" value="1"/>
</dbReference>
<dbReference type="InterPro" id="IPR036265">
    <property type="entry name" value="HIT-like_sf"/>
</dbReference>
<evidence type="ECO:0000256" key="3">
    <source>
        <dbReference type="PIRSR" id="PIRSR601310-1"/>
    </source>
</evidence>
<dbReference type="Pfam" id="PF11969">
    <property type="entry name" value="DcpS_C"/>
    <property type="match status" value="1"/>
</dbReference>
<feature type="domain" description="HIT" evidence="6">
    <location>
        <begin position="13"/>
        <end position="124"/>
    </location>
</feature>
<dbReference type="GO" id="GO:0003824">
    <property type="term" value="F:catalytic activity"/>
    <property type="evidence" value="ECO:0007669"/>
    <property type="project" value="InterPro"/>
</dbReference>
<gene>
    <name evidence="7" type="ORF">PFLUV_G00213150</name>
</gene>
<dbReference type="AlphaFoldDB" id="A0A6A5E7I3"/>
<organism evidence="7 8">
    <name type="scientific">Perca fluviatilis</name>
    <name type="common">European perch</name>
    <dbReference type="NCBI Taxonomy" id="8168"/>
    <lineage>
        <taxon>Eukaryota</taxon>
        <taxon>Metazoa</taxon>
        <taxon>Chordata</taxon>
        <taxon>Craniata</taxon>
        <taxon>Vertebrata</taxon>
        <taxon>Euteleostomi</taxon>
        <taxon>Actinopterygii</taxon>
        <taxon>Neopterygii</taxon>
        <taxon>Teleostei</taxon>
        <taxon>Neoteleostei</taxon>
        <taxon>Acanthomorphata</taxon>
        <taxon>Eupercaria</taxon>
        <taxon>Perciformes</taxon>
        <taxon>Percoidei</taxon>
        <taxon>Percidae</taxon>
        <taxon>Percinae</taxon>
        <taxon>Perca</taxon>
    </lineage>
</organism>
<sequence>MGNMVRNKSETCIFCLIANDQDKETEVIKKNKELVCFRDIDPAAPHHYLVVPIQHIHSCLSLHSGHIGLVKRMAEMGKTVLQDQGVTDMKDIRLGFHQPPFTSVDHLHLHVLAPSSQISKRMQYKFIPRTSRFVTEECLQKRLKDNAPPVISEESLNQNEPHGCFVFPMLEHYSNGSIINCQEPYLETETGQ</sequence>
<dbReference type="InterPro" id="IPR001310">
    <property type="entry name" value="Histidine_triad_HIT"/>
</dbReference>
<feature type="short sequence motif" description="Histidine triad motif" evidence="4 5">
    <location>
        <begin position="106"/>
        <end position="110"/>
    </location>
</feature>
<dbReference type="PANTHER" id="PTHR12486:SF6">
    <property type="entry name" value="ADENOSINE 5'-MONOPHOSPHORAMIDASE HINT3"/>
    <property type="match status" value="1"/>
</dbReference>
<dbReference type="Proteomes" id="UP000465112">
    <property type="component" value="Unassembled WGS sequence"/>
</dbReference>
<feature type="active site" description="Tele-AMP-histidine intermediate" evidence="3">
    <location>
        <position position="108"/>
    </location>
</feature>
<dbReference type="SUPFAM" id="SSF54197">
    <property type="entry name" value="HIT-like"/>
    <property type="match status" value="1"/>
</dbReference>
<reference evidence="7 8" key="1">
    <citation type="submission" date="2019-06" db="EMBL/GenBank/DDBJ databases">
        <title>A chromosome-scale genome assembly of the European perch, Perca fluviatilis.</title>
        <authorList>
            <person name="Roques C."/>
            <person name="Zahm M."/>
            <person name="Cabau C."/>
            <person name="Klopp C."/>
            <person name="Bouchez O."/>
            <person name="Donnadieu C."/>
            <person name="Kuhl H."/>
            <person name="Gislard M."/>
            <person name="Guendouz S."/>
            <person name="Journot L."/>
            <person name="Haffray P."/>
            <person name="Bestin A."/>
            <person name="Morvezen R."/>
            <person name="Feron R."/>
            <person name="Wen M."/>
            <person name="Jouanno E."/>
            <person name="Herpin A."/>
            <person name="Schartl M."/>
            <person name="Postlethwait J."/>
            <person name="Schaerlinger B."/>
            <person name="Chardard D."/>
            <person name="Lecocq T."/>
            <person name="Poncet C."/>
            <person name="Jaffrelo L."/>
            <person name="Lampietro C."/>
            <person name="Guiguen Y."/>
        </authorList>
    </citation>
    <scope>NUCLEOTIDE SEQUENCE [LARGE SCALE GENOMIC DNA]</scope>
    <source>
        <tissue evidence="7">Blood</tissue>
    </source>
</reference>
<evidence type="ECO:0000256" key="1">
    <source>
        <dbReference type="ARBA" id="ARBA00024472"/>
    </source>
</evidence>
<evidence type="ECO:0000256" key="5">
    <source>
        <dbReference type="PROSITE-ProRule" id="PRU00464"/>
    </source>
</evidence>
<name>A0A6A5E7I3_PERFL</name>
<comment type="similarity">
    <text evidence="2">Belongs to the HINT family.</text>
</comment>
<accession>A0A6A5E7I3</accession>
<comment type="catalytic activity">
    <reaction evidence="1">
        <text>adenosine 5'-phosphoramidate + H2O = NH4(+) + AMP</text>
        <dbReference type="Rhea" id="RHEA:67916"/>
        <dbReference type="ChEBI" id="CHEBI:15377"/>
        <dbReference type="ChEBI" id="CHEBI:28938"/>
        <dbReference type="ChEBI" id="CHEBI:57890"/>
        <dbReference type="ChEBI" id="CHEBI:456215"/>
    </reaction>
</comment>
<evidence type="ECO:0000256" key="4">
    <source>
        <dbReference type="PIRSR" id="PIRSR601310-3"/>
    </source>
</evidence>